<dbReference type="CDD" id="cd03392">
    <property type="entry name" value="PAP2_like_2"/>
    <property type="match status" value="1"/>
</dbReference>
<dbReference type="SMART" id="SM00014">
    <property type="entry name" value="acidPPc"/>
    <property type="match status" value="1"/>
</dbReference>
<organism evidence="3 4">
    <name type="scientific">Fictibacillus solisalsi</name>
    <dbReference type="NCBI Taxonomy" id="459525"/>
    <lineage>
        <taxon>Bacteria</taxon>
        <taxon>Bacillati</taxon>
        <taxon>Bacillota</taxon>
        <taxon>Bacilli</taxon>
        <taxon>Bacillales</taxon>
        <taxon>Fictibacillaceae</taxon>
        <taxon>Fictibacillus</taxon>
    </lineage>
</organism>
<proteinExistence type="predicted"/>
<evidence type="ECO:0000256" key="1">
    <source>
        <dbReference type="SAM" id="Phobius"/>
    </source>
</evidence>
<dbReference type="Pfam" id="PF01569">
    <property type="entry name" value="PAP2"/>
    <property type="match status" value="1"/>
</dbReference>
<evidence type="ECO:0000313" key="3">
    <source>
        <dbReference type="EMBL" id="SDM79874.1"/>
    </source>
</evidence>
<dbReference type="OrthoDB" id="9789113at2"/>
<dbReference type="EMBL" id="FNHW01000001">
    <property type="protein sequence ID" value="SDM79874.1"/>
    <property type="molecule type" value="Genomic_DNA"/>
</dbReference>
<dbReference type="SUPFAM" id="SSF48317">
    <property type="entry name" value="Acid phosphatase/Vanadium-dependent haloperoxidase"/>
    <property type="match status" value="1"/>
</dbReference>
<accession>A0A1G9W5Q8</accession>
<keyword evidence="1" id="KW-0472">Membrane</keyword>
<sequence>MNVLKKVVKLWLLVGMIGLAAIFVLLALGYSSREVEKMDHLIISALTAYQPGELTRLFIWITNSAAKTNEWLSLLAFSVLFIIWRRQWLEPVVLTICLFTTRHGNFFLKDVYERERPSFHQLVEIGGYSFPSGHAMISAGFFGLLFYFLAINVKRTWARRLIAALGSLYILLVGLSRIYLGVHYPSDVVAGFLAGGSLLLLFIVLYQLAVFILWHERKN</sequence>
<gene>
    <name evidence="3" type="ORF">SAMN04488137_1973</name>
</gene>
<dbReference type="STRING" id="459525.SAMN04488137_1973"/>
<dbReference type="Gene3D" id="1.20.144.10">
    <property type="entry name" value="Phosphatidic acid phosphatase type 2/haloperoxidase"/>
    <property type="match status" value="2"/>
</dbReference>
<dbReference type="PANTHER" id="PTHR14969">
    <property type="entry name" value="SPHINGOSINE-1-PHOSPHATE PHOSPHOHYDROLASE"/>
    <property type="match status" value="1"/>
</dbReference>
<feature type="transmembrane region" description="Helical" evidence="1">
    <location>
        <begin position="161"/>
        <end position="180"/>
    </location>
</feature>
<feature type="domain" description="Phosphatidic acid phosphatase type 2/haloperoxidase" evidence="2">
    <location>
        <begin position="94"/>
        <end position="203"/>
    </location>
</feature>
<keyword evidence="1" id="KW-1133">Transmembrane helix</keyword>
<dbReference type="InterPro" id="IPR036938">
    <property type="entry name" value="PAP2/HPO_sf"/>
</dbReference>
<keyword evidence="1" id="KW-0812">Transmembrane</keyword>
<protein>
    <submittedName>
        <fullName evidence="3">Undecaprenyl-diphosphatase</fullName>
    </submittedName>
</protein>
<dbReference type="InterPro" id="IPR000326">
    <property type="entry name" value="PAP2/HPO"/>
</dbReference>
<dbReference type="PANTHER" id="PTHR14969:SF13">
    <property type="entry name" value="AT30094P"/>
    <property type="match status" value="1"/>
</dbReference>
<name>A0A1G9W5Q8_9BACL</name>
<dbReference type="Proteomes" id="UP000199544">
    <property type="component" value="Unassembled WGS sequence"/>
</dbReference>
<evidence type="ECO:0000259" key="2">
    <source>
        <dbReference type="SMART" id="SM00014"/>
    </source>
</evidence>
<dbReference type="AlphaFoldDB" id="A0A1G9W5Q8"/>
<evidence type="ECO:0000313" key="4">
    <source>
        <dbReference type="Proteomes" id="UP000199544"/>
    </source>
</evidence>
<feature type="transmembrane region" description="Helical" evidence="1">
    <location>
        <begin position="128"/>
        <end position="149"/>
    </location>
</feature>
<keyword evidence="4" id="KW-1185">Reference proteome</keyword>
<feature type="transmembrane region" description="Helical" evidence="1">
    <location>
        <begin position="192"/>
        <end position="214"/>
    </location>
</feature>
<reference evidence="4" key="1">
    <citation type="submission" date="2016-10" db="EMBL/GenBank/DDBJ databases">
        <authorList>
            <person name="Varghese N."/>
            <person name="Submissions S."/>
        </authorList>
    </citation>
    <scope>NUCLEOTIDE SEQUENCE [LARGE SCALE GENOMIC DNA]</scope>
    <source>
        <strain evidence="4">CGMCC 1.6854</strain>
    </source>
</reference>